<dbReference type="EMBL" id="AP014958">
    <property type="protein sequence ID" value="BAS78614.1"/>
    <property type="molecule type" value="Genomic_DNA"/>
</dbReference>
<dbReference type="AlphaFoldDB" id="A0A0P0VIV5"/>
<evidence type="ECO:0000313" key="2">
    <source>
        <dbReference type="EMBL" id="BAS78614.1"/>
    </source>
</evidence>
<name>A0A0P0VIV5_ORYSJ</name>
<feature type="compositionally biased region" description="Basic residues" evidence="1">
    <location>
        <begin position="76"/>
        <end position="88"/>
    </location>
</feature>
<organism evidence="2 3">
    <name type="scientific">Oryza sativa subsp. japonica</name>
    <name type="common">Rice</name>
    <dbReference type="NCBI Taxonomy" id="39947"/>
    <lineage>
        <taxon>Eukaryota</taxon>
        <taxon>Viridiplantae</taxon>
        <taxon>Streptophyta</taxon>
        <taxon>Embryophyta</taxon>
        <taxon>Tracheophyta</taxon>
        <taxon>Spermatophyta</taxon>
        <taxon>Magnoliopsida</taxon>
        <taxon>Liliopsida</taxon>
        <taxon>Poales</taxon>
        <taxon>Poaceae</taxon>
        <taxon>BOP clade</taxon>
        <taxon>Oryzoideae</taxon>
        <taxon>Oryzeae</taxon>
        <taxon>Oryzinae</taxon>
        <taxon>Oryza</taxon>
        <taxon>Oryza sativa</taxon>
    </lineage>
</organism>
<reference evidence="3" key="1">
    <citation type="journal article" date="2005" name="Nature">
        <title>The map-based sequence of the rice genome.</title>
        <authorList>
            <consortium name="International rice genome sequencing project (IRGSP)"/>
            <person name="Matsumoto T."/>
            <person name="Wu J."/>
            <person name="Kanamori H."/>
            <person name="Katayose Y."/>
            <person name="Fujisawa M."/>
            <person name="Namiki N."/>
            <person name="Mizuno H."/>
            <person name="Yamamoto K."/>
            <person name="Antonio B.A."/>
            <person name="Baba T."/>
            <person name="Sakata K."/>
            <person name="Nagamura Y."/>
            <person name="Aoki H."/>
            <person name="Arikawa K."/>
            <person name="Arita K."/>
            <person name="Bito T."/>
            <person name="Chiden Y."/>
            <person name="Fujitsuka N."/>
            <person name="Fukunaka R."/>
            <person name="Hamada M."/>
            <person name="Harada C."/>
            <person name="Hayashi A."/>
            <person name="Hijishita S."/>
            <person name="Honda M."/>
            <person name="Hosokawa S."/>
            <person name="Ichikawa Y."/>
            <person name="Idonuma A."/>
            <person name="Iijima M."/>
            <person name="Ikeda M."/>
            <person name="Ikeno M."/>
            <person name="Ito K."/>
            <person name="Ito S."/>
            <person name="Ito T."/>
            <person name="Ito Y."/>
            <person name="Ito Y."/>
            <person name="Iwabuchi A."/>
            <person name="Kamiya K."/>
            <person name="Karasawa W."/>
            <person name="Kurita K."/>
            <person name="Katagiri S."/>
            <person name="Kikuta A."/>
            <person name="Kobayashi H."/>
            <person name="Kobayashi N."/>
            <person name="Machita K."/>
            <person name="Maehara T."/>
            <person name="Masukawa M."/>
            <person name="Mizubayashi T."/>
            <person name="Mukai Y."/>
            <person name="Nagasaki H."/>
            <person name="Nagata Y."/>
            <person name="Naito S."/>
            <person name="Nakashima M."/>
            <person name="Nakama Y."/>
            <person name="Nakamichi Y."/>
            <person name="Nakamura M."/>
            <person name="Meguro A."/>
            <person name="Negishi M."/>
            <person name="Ohta I."/>
            <person name="Ohta T."/>
            <person name="Okamoto M."/>
            <person name="Ono N."/>
            <person name="Saji S."/>
            <person name="Sakaguchi M."/>
            <person name="Sakai K."/>
            <person name="Shibata M."/>
            <person name="Shimokawa T."/>
            <person name="Song J."/>
            <person name="Takazaki Y."/>
            <person name="Terasawa K."/>
            <person name="Tsugane M."/>
            <person name="Tsuji K."/>
            <person name="Ueda S."/>
            <person name="Waki K."/>
            <person name="Yamagata H."/>
            <person name="Yamamoto M."/>
            <person name="Yamamoto S."/>
            <person name="Yamane H."/>
            <person name="Yoshiki S."/>
            <person name="Yoshihara R."/>
            <person name="Yukawa K."/>
            <person name="Zhong H."/>
            <person name="Yano M."/>
            <person name="Yuan Q."/>
            <person name="Ouyang S."/>
            <person name="Liu J."/>
            <person name="Jones K.M."/>
            <person name="Gansberger K."/>
            <person name="Moffat K."/>
            <person name="Hill J."/>
            <person name="Bera J."/>
            <person name="Fadrosh D."/>
            <person name="Jin S."/>
            <person name="Johri S."/>
            <person name="Kim M."/>
            <person name="Overton L."/>
            <person name="Reardon M."/>
            <person name="Tsitrin T."/>
            <person name="Vuong H."/>
            <person name="Weaver B."/>
            <person name="Ciecko A."/>
            <person name="Tallon L."/>
            <person name="Jackson J."/>
            <person name="Pai G."/>
            <person name="Aken S.V."/>
            <person name="Utterback T."/>
            <person name="Reidmuller S."/>
            <person name="Feldblyum T."/>
            <person name="Hsiao J."/>
            <person name="Zismann V."/>
            <person name="Iobst S."/>
            <person name="de Vazeille A.R."/>
            <person name="Buell C.R."/>
            <person name="Ying K."/>
            <person name="Li Y."/>
            <person name="Lu T."/>
            <person name="Huang Y."/>
            <person name="Zhao Q."/>
            <person name="Feng Q."/>
            <person name="Zhang L."/>
            <person name="Zhu J."/>
            <person name="Weng Q."/>
            <person name="Mu J."/>
            <person name="Lu Y."/>
            <person name="Fan D."/>
            <person name="Liu Y."/>
            <person name="Guan J."/>
            <person name="Zhang Y."/>
            <person name="Yu S."/>
            <person name="Liu X."/>
            <person name="Zhang Y."/>
            <person name="Hong G."/>
            <person name="Han B."/>
            <person name="Choisne N."/>
            <person name="Demange N."/>
            <person name="Orjeda G."/>
            <person name="Samain S."/>
            <person name="Cattolico L."/>
            <person name="Pelletier E."/>
            <person name="Couloux A."/>
            <person name="Segurens B."/>
            <person name="Wincker P."/>
            <person name="D'Hont A."/>
            <person name="Scarpelli C."/>
            <person name="Weissenbach J."/>
            <person name="Salanoubat M."/>
            <person name="Quetier F."/>
            <person name="Yu Y."/>
            <person name="Kim H.R."/>
            <person name="Rambo T."/>
            <person name="Currie J."/>
            <person name="Collura K."/>
            <person name="Luo M."/>
            <person name="Yang T."/>
            <person name="Ammiraju J.S.S."/>
            <person name="Engler F."/>
            <person name="Soderlund C."/>
            <person name="Wing R.A."/>
            <person name="Palmer L.E."/>
            <person name="de la Bastide M."/>
            <person name="Spiegel L."/>
            <person name="Nascimento L."/>
            <person name="Zutavern T."/>
            <person name="O'Shaughnessy A."/>
            <person name="Dike S."/>
            <person name="Dedhia N."/>
            <person name="Preston R."/>
            <person name="Balija V."/>
            <person name="McCombie W.R."/>
            <person name="Chow T."/>
            <person name="Chen H."/>
            <person name="Chung M."/>
            <person name="Chen C."/>
            <person name="Shaw J."/>
            <person name="Wu H."/>
            <person name="Hsiao K."/>
            <person name="Chao Y."/>
            <person name="Chu M."/>
            <person name="Cheng C."/>
            <person name="Hour A."/>
            <person name="Lee P."/>
            <person name="Lin S."/>
            <person name="Lin Y."/>
            <person name="Liou J."/>
            <person name="Liu S."/>
            <person name="Hsing Y."/>
            <person name="Raghuvanshi S."/>
            <person name="Mohanty A."/>
            <person name="Bharti A.K."/>
            <person name="Gaur A."/>
            <person name="Gupta V."/>
            <person name="Kumar D."/>
            <person name="Ravi V."/>
            <person name="Vij S."/>
            <person name="Kapur A."/>
            <person name="Khurana P."/>
            <person name="Khurana P."/>
            <person name="Khurana J.P."/>
            <person name="Tyagi A.K."/>
            <person name="Gaikwad K."/>
            <person name="Singh A."/>
            <person name="Dalal V."/>
            <person name="Srivastava S."/>
            <person name="Dixit A."/>
            <person name="Pal A.K."/>
            <person name="Ghazi I.A."/>
            <person name="Yadav M."/>
            <person name="Pandit A."/>
            <person name="Bhargava A."/>
            <person name="Sureshbabu K."/>
            <person name="Batra K."/>
            <person name="Sharma T.R."/>
            <person name="Mohapatra T."/>
            <person name="Singh N.K."/>
            <person name="Messing J."/>
            <person name="Nelson A.B."/>
            <person name="Fuks G."/>
            <person name="Kavchok S."/>
            <person name="Keizer G."/>
            <person name="Linton E."/>
            <person name="Llaca V."/>
            <person name="Song R."/>
            <person name="Tanyolac B."/>
            <person name="Young S."/>
            <person name="Ho-Il K."/>
            <person name="Hahn J.H."/>
            <person name="Sangsakoo G."/>
            <person name="Vanavichit A."/>
            <person name="de Mattos Luiz.A.T."/>
            <person name="Zimmer P.D."/>
            <person name="Malone G."/>
            <person name="Dellagostin O."/>
            <person name="de Oliveira A.C."/>
            <person name="Bevan M."/>
            <person name="Bancroft I."/>
            <person name="Minx P."/>
            <person name="Cordum H."/>
            <person name="Wilson R."/>
            <person name="Cheng Z."/>
            <person name="Jin W."/>
            <person name="Jiang J."/>
            <person name="Leong S.A."/>
            <person name="Iwama H."/>
            <person name="Gojobori T."/>
            <person name="Itoh T."/>
            <person name="Niimura Y."/>
            <person name="Fujii Y."/>
            <person name="Habara T."/>
            <person name="Sakai H."/>
            <person name="Sato Y."/>
            <person name="Wilson G."/>
            <person name="Kumar K."/>
            <person name="McCouch S."/>
            <person name="Juretic N."/>
            <person name="Hoen D."/>
            <person name="Wright S."/>
            <person name="Bruskiewich R."/>
            <person name="Bureau T."/>
            <person name="Miyao A."/>
            <person name="Hirochika H."/>
            <person name="Nishikawa T."/>
            <person name="Kadowaki K."/>
            <person name="Sugiura M."/>
            <person name="Burr B."/>
            <person name="Sasaki T."/>
        </authorList>
    </citation>
    <scope>NUCLEOTIDE SEQUENCE [LARGE SCALE GENOMIC DNA]</scope>
    <source>
        <strain evidence="3">cv. Nipponbare</strain>
    </source>
</reference>
<evidence type="ECO:0000313" key="3">
    <source>
        <dbReference type="Proteomes" id="UP000059680"/>
    </source>
</evidence>
<dbReference type="Proteomes" id="UP000059680">
    <property type="component" value="Chromosome 2"/>
</dbReference>
<accession>A0A0P0VIV5</accession>
<gene>
    <name evidence="2" type="ordered locus">Os02g0469950</name>
    <name evidence="2" type="ORF">OSNPB_020469950</name>
</gene>
<dbReference type="Gramene" id="Os02t0469950-00">
    <property type="protein sequence ID" value="Os02t0469950-00"/>
    <property type="gene ID" value="Os02g0469950"/>
</dbReference>
<dbReference type="PaxDb" id="39947-A0A0P0VIV5"/>
<feature type="region of interest" description="Disordered" evidence="1">
    <location>
        <begin position="76"/>
        <end position="107"/>
    </location>
</feature>
<keyword evidence="3" id="KW-1185">Reference proteome</keyword>
<reference evidence="2 3" key="2">
    <citation type="journal article" date="2013" name="Plant Cell Physiol.">
        <title>Rice Annotation Project Database (RAP-DB): an integrative and interactive database for rice genomics.</title>
        <authorList>
            <person name="Sakai H."/>
            <person name="Lee S.S."/>
            <person name="Tanaka T."/>
            <person name="Numa H."/>
            <person name="Kim J."/>
            <person name="Kawahara Y."/>
            <person name="Wakimoto H."/>
            <person name="Yang C.C."/>
            <person name="Iwamoto M."/>
            <person name="Abe T."/>
            <person name="Yamada Y."/>
            <person name="Muto A."/>
            <person name="Inokuchi H."/>
            <person name="Ikemura T."/>
            <person name="Matsumoto T."/>
            <person name="Sasaki T."/>
            <person name="Itoh T."/>
        </authorList>
    </citation>
    <scope>NUCLEOTIDE SEQUENCE [LARGE SCALE GENOMIC DNA]</scope>
    <source>
        <strain evidence="3">cv. Nipponbare</strain>
    </source>
</reference>
<dbReference type="InParanoid" id="A0A0P0VIV5"/>
<protein>
    <submittedName>
        <fullName evidence="2">Os02g0469950 protein</fullName>
    </submittedName>
</protein>
<evidence type="ECO:0000256" key="1">
    <source>
        <dbReference type="SAM" id="MobiDB-lite"/>
    </source>
</evidence>
<sequence>MKIKVFSTNNWHLELCPHLGVQPLERPPEDRRVRHHVLVPRNPRRVRHQRPPPAPLPLRIRHALLPRLHPLHLLRRRRRSRLLRRRAHPPCAHPTTRRNPSSPPPPP</sequence>
<reference evidence="2 3" key="3">
    <citation type="journal article" date="2013" name="Rice">
        <title>Improvement of the Oryza sativa Nipponbare reference genome using next generation sequence and optical map data.</title>
        <authorList>
            <person name="Kawahara Y."/>
            <person name="de la Bastide M."/>
            <person name="Hamilton J.P."/>
            <person name="Kanamori H."/>
            <person name="McCombie W.R."/>
            <person name="Ouyang S."/>
            <person name="Schwartz D.C."/>
            <person name="Tanaka T."/>
            <person name="Wu J."/>
            <person name="Zhou S."/>
            <person name="Childs K.L."/>
            <person name="Davidson R.M."/>
            <person name="Lin H."/>
            <person name="Quesada-Ocampo L."/>
            <person name="Vaillancourt B."/>
            <person name="Sakai H."/>
            <person name="Lee S.S."/>
            <person name="Kim J."/>
            <person name="Numa H."/>
            <person name="Itoh T."/>
            <person name="Buell C.R."/>
            <person name="Matsumoto T."/>
        </authorList>
    </citation>
    <scope>NUCLEOTIDE SEQUENCE [LARGE SCALE GENOMIC DNA]</scope>
    <source>
        <strain evidence="3">cv. Nipponbare</strain>
    </source>
</reference>
<proteinExistence type="predicted"/>